<dbReference type="Pfam" id="PF17164">
    <property type="entry name" value="DUF5122"/>
    <property type="match status" value="5"/>
</dbReference>
<dbReference type="EMBL" id="DTCX01000262">
    <property type="protein sequence ID" value="HGL49870.1"/>
    <property type="molecule type" value="Genomic_DNA"/>
</dbReference>
<organism evidence="1">
    <name type="scientific">Thermus tengchongensis</name>
    <dbReference type="NCBI Taxonomy" id="1214928"/>
    <lineage>
        <taxon>Bacteria</taxon>
        <taxon>Thermotogati</taxon>
        <taxon>Deinococcota</taxon>
        <taxon>Deinococci</taxon>
        <taxon>Thermales</taxon>
        <taxon>Thermaceae</taxon>
        <taxon>Thermus</taxon>
    </lineage>
</organism>
<dbReference type="AlphaFoldDB" id="A0A7V4A1M6"/>
<evidence type="ECO:0000313" key="1">
    <source>
        <dbReference type="EMBL" id="HGL49870.1"/>
    </source>
</evidence>
<gene>
    <name evidence="1" type="ORF">ENU54_04625</name>
</gene>
<evidence type="ECO:0008006" key="2">
    <source>
        <dbReference type="Google" id="ProtNLM"/>
    </source>
</evidence>
<dbReference type="InterPro" id="IPR013431">
    <property type="entry name" value="Delta_60_rpt"/>
</dbReference>
<name>A0A7V4A1M6_9DEIN</name>
<accession>A0A7V4A1M6</accession>
<reference evidence="1" key="1">
    <citation type="journal article" date="2020" name="mSystems">
        <title>Genome- and Community-Level Interaction Insights into Carbon Utilization and Element Cycling Functions of Hydrothermarchaeota in Hydrothermal Sediment.</title>
        <authorList>
            <person name="Zhou Z."/>
            <person name="Liu Y."/>
            <person name="Xu W."/>
            <person name="Pan J."/>
            <person name="Luo Z.H."/>
            <person name="Li M."/>
        </authorList>
    </citation>
    <scope>NUCLEOTIDE SEQUENCE [LARGE SCALE GENOMIC DNA]</scope>
    <source>
        <strain evidence="1">SpSt-679</strain>
    </source>
</reference>
<dbReference type="Gene3D" id="2.80.10.50">
    <property type="match status" value="3"/>
</dbReference>
<protein>
    <recommendedName>
        <fullName evidence="2">Delta-60 repeat domain-containing protein</fullName>
    </recommendedName>
</protein>
<comment type="caution">
    <text evidence="1">The sequence shown here is derived from an EMBL/GenBank/DDBJ whole genome shotgun (WGS) entry which is preliminary data.</text>
</comment>
<dbReference type="NCBIfam" id="TIGR02608">
    <property type="entry name" value="delta_60_rpt"/>
    <property type="match status" value="5"/>
</dbReference>
<sequence>MDLSLTVTQVEPQGVLDETFGSGGKVLLDLEPGNAYYGSRIALLVQPDGKIIMGGARADVTTNPNVLHTSVVRFHPDGTLDTSFGNGGMFLAHYSVDIYLDDWWGGADLTPDDGVVLTVKAANRRPGPNNCPDLRSWDILVAKLSGSGQPLWTRWYNLLVDDRGTPNNPCDDVYSGFEPEFVRVGPDGKILIGGWNNSGYVGFDGFGAFLLRLNPDGTPDASFGSGGKVLVPRTSAAAYYAATFLPDGRIVVGGNVVNNNNTDLLVARYHPDGTLDTSFGTGGFTVLNPGNTHETVYDIKLQPDGKLVLAIAVGTTRTGVCRLNPDGSLDQGFHCGTVHQGPGAGSMGALALQPNGKVLLVAMNFYAFYVYRLAATDGSQEASWSFGFGGPGARGYGIAYLPDHKILVGGWASNGSFWDFALVRLR</sequence>
<dbReference type="SUPFAM" id="SSF63829">
    <property type="entry name" value="Calcium-dependent phosphotriesterase"/>
    <property type="match status" value="1"/>
</dbReference>
<proteinExistence type="predicted"/>